<accession>A0ABT2F851</accession>
<dbReference type="InterPro" id="IPR001645">
    <property type="entry name" value="Folylpolyglutamate_synth"/>
</dbReference>
<dbReference type="SUPFAM" id="SSF53623">
    <property type="entry name" value="MurD-like peptide ligases, catalytic domain"/>
    <property type="match status" value="1"/>
</dbReference>
<evidence type="ECO:0000256" key="4">
    <source>
        <dbReference type="ARBA" id="ARBA00022741"/>
    </source>
</evidence>
<reference evidence="9 10" key="1">
    <citation type="journal article" date="2023" name="Int. J. Syst. Evol. Microbiol.">
        <title>Streptococcus sciuri sp. nov., Staphylococcus marylandisciuri sp. nov. and Staphylococcus americanisciuri sp. nov., isolated from faeces of eastern grey squirrel (Sciurus carolinensis).</title>
        <authorList>
            <person name="Volokhov D.V."/>
            <person name="Zagorodnyaya T.A."/>
            <person name="Furtak V.A."/>
            <person name="Nattanmai G."/>
            <person name="Randall L."/>
            <person name="Jose S."/>
            <person name="Gao Y."/>
            <person name="Eisenberg T."/>
            <person name="Delmonte P."/>
            <person name="Blom J."/>
            <person name="Mitchell K.K."/>
        </authorList>
    </citation>
    <scope>NUCLEOTIDE SEQUENCE [LARGE SCALE GENOMIC DNA]</scope>
    <source>
        <strain evidence="9 10">SQ9-PEA</strain>
    </source>
</reference>
<dbReference type="Proteomes" id="UP001206548">
    <property type="component" value="Unassembled WGS sequence"/>
</dbReference>
<evidence type="ECO:0000313" key="10">
    <source>
        <dbReference type="Proteomes" id="UP001206548"/>
    </source>
</evidence>
<dbReference type="Pfam" id="PF08245">
    <property type="entry name" value="Mur_ligase_M"/>
    <property type="match status" value="1"/>
</dbReference>
<comment type="similarity">
    <text evidence="1 7">Belongs to the folylpolyglutamate synthase family.</text>
</comment>
<protein>
    <submittedName>
        <fullName evidence="9">Bifunctional folylpolyglutamate synthase/dihydrofolate synthase</fullName>
    </submittedName>
</protein>
<feature type="domain" description="Mur ligase central" evidence="8">
    <location>
        <begin position="43"/>
        <end position="262"/>
    </location>
</feature>
<keyword evidence="2 7" id="KW-0436">Ligase</keyword>
<keyword evidence="10" id="KW-1185">Reference proteome</keyword>
<keyword evidence="6" id="KW-0460">Magnesium</keyword>
<dbReference type="PIRSF" id="PIRSF001563">
    <property type="entry name" value="Folylpolyglu_synth"/>
    <property type="match status" value="1"/>
</dbReference>
<keyword evidence="3" id="KW-0479">Metal-binding</keyword>
<dbReference type="InterPro" id="IPR036565">
    <property type="entry name" value="Mur-like_cat_sf"/>
</dbReference>
<comment type="caution">
    <text evidence="9">The sequence shown here is derived from an EMBL/GenBank/DDBJ whole genome shotgun (WGS) entry which is preliminary data.</text>
</comment>
<dbReference type="Gene3D" id="3.40.1190.10">
    <property type="entry name" value="Mur-like, catalytic domain"/>
    <property type="match status" value="1"/>
</dbReference>
<evidence type="ECO:0000256" key="6">
    <source>
        <dbReference type="ARBA" id="ARBA00022842"/>
    </source>
</evidence>
<keyword evidence="5 7" id="KW-0067">ATP-binding</keyword>
<proteinExistence type="inferred from homology"/>
<evidence type="ECO:0000256" key="5">
    <source>
        <dbReference type="ARBA" id="ARBA00022840"/>
    </source>
</evidence>
<evidence type="ECO:0000256" key="1">
    <source>
        <dbReference type="ARBA" id="ARBA00008276"/>
    </source>
</evidence>
<dbReference type="InterPro" id="IPR036615">
    <property type="entry name" value="Mur_ligase_C_dom_sf"/>
</dbReference>
<dbReference type="EMBL" id="JANUXX010000003">
    <property type="protein sequence ID" value="MCS4488025.1"/>
    <property type="molecule type" value="Genomic_DNA"/>
</dbReference>
<organism evidence="9 10">
    <name type="scientific">Streptococcus sciuri</name>
    <dbReference type="NCBI Taxonomy" id="2973939"/>
    <lineage>
        <taxon>Bacteria</taxon>
        <taxon>Bacillati</taxon>
        <taxon>Bacillota</taxon>
        <taxon>Bacilli</taxon>
        <taxon>Lactobacillales</taxon>
        <taxon>Streptococcaceae</taxon>
        <taxon>Streptococcus</taxon>
    </lineage>
</organism>
<evidence type="ECO:0000256" key="3">
    <source>
        <dbReference type="ARBA" id="ARBA00022723"/>
    </source>
</evidence>
<gene>
    <name evidence="9" type="ORF">NXS10_03475</name>
</gene>
<dbReference type="SUPFAM" id="SSF53244">
    <property type="entry name" value="MurD-like peptide ligases, peptide-binding domain"/>
    <property type="match status" value="1"/>
</dbReference>
<evidence type="ECO:0000259" key="8">
    <source>
        <dbReference type="Pfam" id="PF08245"/>
    </source>
</evidence>
<dbReference type="Gene3D" id="3.90.190.20">
    <property type="entry name" value="Mur ligase, C-terminal domain"/>
    <property type="match status" value="1"/>
</dbReference>
<dbReference type="NCBIfam" id="TIGR01499">
    <property type="entry name" value="folC"/>
    <property type="match status" value="1"/>
</dbReference>
<evidence type="ECO:0000313" key="9">
    <source>
        <dbReference type="EMBL" id="MCS4488025.1"/>
    </source>
</evidence>
<dbReference type="PANTHER" id="PTHR11136">
    <property type="entry name" value="FOLYLPOLYGLUTAMATE SYNTHASE-RELATED"/>
    <property type="match status" value="1"/>
</dbReference>
<dbReference type="PANTHER" id="PTHR11136:SF0">
    <property type="entry name" value="DIHYDROFOLATE SYNTHETASE-RELATED"/>
    <property type="match status" value="1"/>
</dbReference>
<sequence length="413" mass="47123">MITDTLNWIHSYKANGRRPDKKRLLTLLSFMGNPQKQMPLIHVVGTNGKGSTTAYLQALFTTSGYRCGTFTSPYITHFNERIAIDGLPIADNDLEKLCKEIKPHLKNIERCYDRVTEFELITALMFAYFAKEKVDLAIVEAGIGGLHDATNCFIAQAVVCPSISFEHTEILGTSLAQIAKQKVGVLDDYVPLIFGNLPKEARDVFYDKAKELHSSTFELGQDFQLIRHQYSFDFLYHDLSLNHITLSMAGQHQQNNAGLAIMTSLILKKHFPKLNLYLYPKALSQVQVKGRTEWLLDNLVIDGAHNEGGIKSLRDWLASQYPNRSVAILFAGLRRKPLAKLLNLLSDYSVSVTSFSFYEAESLENYPKYYPRVTNFKEWFQKAQYNPNTLYVMTGSLYFISEIREYFFKSKKS</sequence>
<dbReference type="RefSeq" id="WP_259137713.1">
    <property type="nucleotide sequence ID" value="NZ_JANUXX010000003.1"/>
</dbReference>
<dbReference type="InterPro" id="IPR013221">
    <property type="entry name" value="Mur_ligase_cen"/>
</dbReference>
<evidence type="ECO:0000256" key="2">
    <source>
        <dbReference type="ARBA" id="ARBA00022598"/>
    </source>
</evidence>
<keyword evidence="4 7" id="KW-0547">Nucleotide-binding</keyword>
<evidence type="ECO:0000256" key="7">
    <source>
        <dbReference type="PIRNR" id="PIRNR001563"/>
    </source>
</evidence>
<name>A0ABT2F851_9STRE</name>